<name>A0A0F8Y275_9ZZZZ</name>
<proteinExistence type="predicted"/>
<gene>
    <name evidence="1" type="ORF">LCGC14_2873310</name>
</gene>
<sequence>MLPEHWILEELLINTIKSILYTAFLFCKTHFTEIRRWKLNNQKKGISVFYGHNRIPKRNEHASGGIIKCQDLNDTYPNSIKAPNLLYLVSSAMPSYAPIMVRYAKKAGAKLVLNQNGVAHPAYHNNRCEIMNGPYRNILFHADYVIFQSEFCMEASKRYLGSWKAKSEVLY</sequence>
<feature type="non-terminal residue" evidence="1">
    <location>
        <position position="171"/>
    </location>
</feature>
<reference evidence="1" key="1">
    <citation type="journal article" date="2015" name="Nature">
        <title>Complex archaea that bridge the gap between prokaryotes and eukaryotes.</title>
        <authorList>
            <person name="Spang A."/>
            <person name="Saw J.H."/>
            <person name="Jorgensen S.L."/>
            <person name="Zaremba-Niedzwiedzka K."/>
            <person name="Martijn J."/>
            <person name="Lind A.E."/>
            <person name="van Eijk R."/>
            <person name="Schleper C."/>
            <person name="Guy L."/>
            <person name="Ettema T.J."/>
        </authorList>
    </citation>
    <scope>NUCLEOTIDE SEQUENCE</scope>
</reference>
<organism evidence="1">
    <name type="scientific">marine sediment metagenome</name>
    <dbReference type="NCBI Taxonomy" id="412755"/>
    <lineage>
        <taxon>unclassified sequences</taxon>
        <taxon>metagenomes</taxon>
        <taxon>ecological metagenomes</taxon>
    </lineage>
</organism>
<dbReference type="EMBL" id="LAZR01055845">
    <property type="protein sequence ID" value="KKK75477.1"/>
    <property type="molecule type" value="Genomic_DNA"/>
</dbReference>
<evidence type="ECO:0000313" key="1">
    <source>
        <dbReference type="EMBL" id="KKK75477.1"/>
    </source>
</evidence>
<accession>A0A0F8Y275</accession>
<dbReference type="AlphaFoldDB" id="A0A0F8Y275"/>
<comment type="caution">
    <text evidence="1">The sequence shown here is derived from an EMBL/GenBank/DDBJ whole genome shotgun (WGS) entry which is preliminary data.</text>
</comment>
<protein>
    <submittedName>
        <fullName evidence="1">Uncharacterized protein</fullName>
    </submittedName>
</protein>